<keyword evidence="2" id="KW-0472">Membrane</keyword>
<evidence type="ECO:0000256" key="1">
    <source>
        <dbReference type="SAM" id="MobiDB-lite"/>
    </source>
</evidence>
<organism evidence="3">
    <name type="scientific">Prunus dulcis</name>
    <name type="common">Almond</name>
    <name type="synonym">Amygdalus dulcis</name>
    <dbReference type="NCBI Taxonomy" id="3755"/>
    <lineage>
        <taxon>Eukaryota</taxon>
        <taxon>Viridiplantae</taxon>
        <taxon>Streptophyta</taxon>
        <taxon>Embryophyta</taxon>
        <taxon>Tracheophyta</taxon>
        <taxon>Spermatophyta</taxon>
        <taxon>Magnoliopsida</taxon>
        <taxon>eudicotyledons</taxon>
        <taxon>Gunneridae</taxon>
        <taxon>Pentapetalae</taxon>
        <taxon>rosids</taxon>
        <taxon>fabids</taxon>
        <taxon>Rosales</taxon>
        <taxon>Rosaceae</taxon>
        <taxon>Amygdaloideae</taxon>
        <taxon>Amygdaleae</taxon>
        <taxon>Prunus</taxon>
    </lineage>
</organism>
<dbReference type="AlphaFoldDB" id="A0A4Y1R6R2"/>
<keyword evidence="2" id="KW-0812">Transmembrane</keyword>
<dbReference type="EMBL" id="AP019299">
    <property type="protein sequence ID" value="BBG99890.1"/>
    <property type="molecule type" value="Genomic_DNA"/>
</dbReference>
<evidence type="ECO:0000313" key="3">
    <source>
        <dbReference type="EMBL" id="BBG99890.1"/>
    </source>
</evidence>
<keyword evidence="2" id="KW-1133">Transmembrane helix</keyword>
<dbReference type="PANTHER" id="PTHR35708">
    <property type="entry name" value="GB|AAD25831.1"/>
    <property type="match status" value="1"/>
</dbReference>
<name>A0A4Y1R6R2_PRUDU</name>
<proteinExistence type="predicted"/>
<evidence type="ECO:0000256" key="2">
    <source>
        <dbReference type="SAM" id="Phobius"/>
    </source>
</evidence>
<dbReference type="PANTHER" id="PTHR35708:SF3">
    <property type="entry name" value="GB|AAD25831.1"/>
    <property type="match status" value="1"/>
</dbReference>
<protein>
    <submittedName>
        <fullName evidence="3">Uncharacterized protein</fullName>
    </submittedName>
</protein>
<sequence>MDGKCHVVSSDGCTWFLSFPKLSECKPIQGNQGFFRCNGGLGTYIQIFEQGKHWRFVDFELRLQKFMELKNILEDQMATALWFFRFPPPWMAVVAPFLILMGLMGFGFFSIFLTSMVLILSTVFFTFCKQKPVLVEKLVEEKVLIRCDQSFSPCLEDASRTQHDEEETAALQKKEAQEEDWSFGDNAVQSPDCSDGSISDEDSLIEIALPGGYYVGHKEQESIFNLQQKRPGLSHQSIFQQHTLLELLAEINEMNEEENLIEIDLSMGSIKCS</sequence>
<reference evidence="3" key="1">
    <citation type="journal article" date="2019" name="Science">
        <title>Mutation of a bHLH transcription factor allowed almond domestication.</title>
        <authorList>
            <person name="Sanchez-Perez R."/>
            <person name="Pavan S."/>
            <person name="Mazzeo R."/>
            <person name="Moldovan C."/>
            <person name="Aiese Cigliano R."/>
            <person name="Del Cueto J."/>
            <person name="Ricciardi F."/>
            <person name="Lotti C."/>
            <person name="Ricciardi L."/>
            <person name="Dicenta F."/>
            <person name="Lopez-Marques R.L."/>
            <person name="Lindberg Moller B."/>
        </authorList>
    </citation>
    <scope>NUCLEOTIDE SEQUENCE</scope>
</reference>
<feature type="transmembrane region" description="Helical" evidence="2">
    <location>
        <begin position="94"/>
        <end position="127"/>
    </location>
</feature>
<feature type="region of interest" description="Disordered" evidence="1">
    <location>
        <begin position="158"/>
        <end position="185"/>
    </location>
</feature>
<feature type="non-terminal residue" evidence="3">
    <location>
        <position position="273"/>
    </location>
</feature>
<gene>
    <name evidence="3" type="ORF">Prudu_009731</name>
</gene>
<accession>A0A4Y1R6R2</accession>